<reference evidence="12 13" key="1">
    <citation type="submission" date="2017-09" db="EMBL/GenBank/DDBJ databases">
        <title>The diverse metabolic capabilities of V. boronicumulans make it an excellent choice for continued studies on novel biodegradation.</title>
        <authorList>
            <person name="Sun S."/>
        </authorList>
    </citation>
    <scope>NUCLEOTIDE SEQUENCE [LARGE SCALE GENOMIC DNA]</scope>
    <source>
        <strain evidence="12 13">J1</strain>
    </source>
</reference>
<comment type="catalytic activity">
    <reaction evidence="10 11">
        <text>a lipid X + a UDP-2-N,3-O-bis[(3R)-3-hydroxyacyl]-alpha-D-glucosamine = a lipid A disaccharide + UDP + H(+)</text>
        <dbReference type="Rhea" id="RHEA:67828"/>
        <dbReference type="ChEBI" id="CHEBI:15378"/>
        <dbReference type="ChEBI" id="CHEBI:58223"/>
        <dbReference type="ChEBI" id="CHEBI:137748"/>
        <dbReference type="ChEBI" id="CHEBI:176338"/>
        <dbReference type="ChEBI" id="CHEBI:176343"/>
        <dbReference type="EC" id="2.4.1.182"/>
    </reaction>
</comment>
<dbReference type="NCBIfam" id="TIGR00215">
    <property type="entry name" value="lpxB"/>
    <property type="match status" value="1"/>
</dbReference>
<dbReference type="EMBL" id="CP023284">
    <property type="protein sequence ID" value="ATA57785.1"/>
    <property type="molecule type" value="Genomic_DNA"/>
</dbReference>
<gene>
    <name evidence="11 12" type="primary">lpxB</name>
    <name evidence="12" type="ORF">CKY39_16425</name>
</gene>
<dbReference type="KEGG" id="vbo:CKY39_16425"/>
<protein>
    <recommendedName>
        <fullName evidence="4 11">Lipid-A-disaccharide synthase</fullName>
        <ecNumber evidence="3 11">2.4.1.182</ecNumber>
    </recommendedName>
</protein>
<dbReference type="GO" id="GO:0009245">
    <property type="term" value="P:lipid A biosynthetic process"/>
    <property type="evidence" value="ECO:0007669"/>
    <property type="project" value="UniProtKB-UniRule"/>
</dbReference>
<dbReference type="PANTHER" id="PTHR30372:SF4">
    <property type="entry name" value="LIPID-A-DISACCHARIDE SYNTHASE, MITOCHONDRIAL-RELATED"/>
    <property type="match status" value="1"/>
</dbReference>
<evidence type="ECO:0000256" key="5">
    <source>
        <dbReference type="ARBA" id="ARBA00022516"/>
    </source>
</evidence>
<evidence type="ECO:0000256" key="1">
    <source>
        <dbReference type="ARBA" id="ARBA00002056"/>
    </source>
</evidence>
<evidence type="ECO:0000256" key="11">
    <source>
        <dbReference type="HAMAP-Rule" id="MF_00392"/>
    </source>
</evidence>
<evidence type="ECO:0000256" key="10">
    <source>
        <dbReference type="ARBA" id="ARBA00048975"/>
    </source>
</evidence>
<organism evidence="12 13">
    <name type="scientific">Variovorax boronicumulans</name>
    <dbReference type="NCBI Taxonomy" id="436515"/>
    <lineage>
        <taxon>Bacteria</taxon>
        <taxon>Pseudomonadati</taxon>
        <taxon>Pseudomonadota</taxon>
        <taxon>Betaproteobacteria</taxon>
        <taxon>Burkholderiales</taxon>
        <taxon>Comamonadaceae</taxon>
        <taxon>Variovorax</taxon>
    </lineage>
</organism>
<keyword evidence="5 11" id="KW-0444">Lipid biosynthesis</keyword>
<dbReference type="RefSeq" id="WP_095747596.1">
    <property type="nucleotide sequence ID" value="NZ_CP023284.1"/>
</dbReference>
<dbReference type="GO" id="GO:0016020">
    <property type="term" value="C:membrane"/>
    <property type="evidence" value="ECO:0007669"/>
    <property type="project" value="GOC"/>
</dbReference>
<proteinExistence type="inferred from homology"/>
<evidence type="ECO:0000313" key="12">
    <source>
        <dbReference type="EMBL" id="ATA57785.1"/>
    </source>
</evidence>
<dbReference type="UniPathway" id="UPA00973"/>
<dbReference type="PANTHER" id="PTHR30372">
    <property type="entry name" value="LIPID-A-DISACCHARIDE SYNTHASE"/>
    <property type="match status" value="1"/>
</dbReference>
<evidence type="ECO:0000256" key="7">
    <source>
        <dbReference type="ARBA" id="ARBA00022676"/>
    </source>
</evidence>
<dbReference type="GO" id="GO:0005543">
    <property type="term" value="F:phospholipid binding"/>
    <property type="evidence" value="ECO:0007669"/>
    <property type="project" value="TreeGrafter"/>
</dbReference>
<keyword evidence="6 11" id="KW-0441">Lipid A biosynthesis</keyword>
<comment type="similarity">
    <text evidence="2 11">Belongs to the LpxB family.</text>
</comment>
<keyword evidence="8 11" id="KW-0808">Transferase</keyword>
<dbReference type="EC" id="2.4.1.182" evidence="3 11"/>
<sequence>MSTNEQRRFALVAGEASGDLLAGLLLDGLEARWPALQTVGIGGPRMLAHGFQSWWPQEKLAVRGYIEVLRHYAEIAGIRRQLKARLLRERPELFIGVDAPDFNLDLEAGLRSEGIKTVHFVCPSIWAWRADRIDKIRAAADHVLCIFPFEPELLEKQGVAASYVGHPIANVIPMTPDRAAARAALGLDPEAQVVALLPGSRRSEIRYLAARFFAAAALMQKGKPKLQFIAPILPGLRTEVESLLQAAGMAGRVKLLDGQSHAALAACDVTLIASGTATLEAALFKRPMVIAYNMNGLSWRLMQRKQLQPWVGLPNILCREFVVPELLQEAASPEALAKATLEWLDAPAKTQALQQRFSALHVQLQRDTPTLCADAIQKVLEG</sequence>
<dbReference type="HAMAP" id="MF_00392">
    <property type="entry name" value="LpxB"/>
    <property type="match status" value="1"/>
</dbReference>
<name>A0A286SFE1_9BURK</name>
<evidence type="ECO:0000256" key="6">
    <source>
        <dbReference type="ARBA" id="ARBA00022556"/>
    </source>
</evidence>
<dbReference type="GO" id="GO:0008915">
    <property type="term" value="F:lipid-A-disaccharide synthase activity"/>
    <property type="evidence" value="ECO:0007669"/>
    <property type="project" value="UniProtKB-UniRule"/>
</dbReference>
<keyword evidence="7 11" id="KW-0328">Glycosyltransferase</keyword>
<dbReference type="InterPro" id="IPR003835">
    <property type="entry name" value="Glyco_trans_19"/>
</dbReference>
<evidence type="ECO:0000313" key="13">
    <source>
        <dbReference type="Proteomes" id="UP000217154"/>
    </source>
</evidence>
<dbReference type="AlphaFoldDB" id="A0A286SFE1"/>
<dbReference type="SUPFAM" id="SSF53756">
    <property type="entry name" value="UDP-Glycosyltransferase/glycogen phosphorylase"/>
    <property type="match status" value="1"/>
</dbReference>
<dbReference type="Pfam" id="PF02684">
    <property type="entry name" value="LpxB"/>
    <property type="match status" value="1"/>
</dbReference>
<comment type="pathway">
    <text evidence="11">Bacterial outer membrane biogenesis; LPS lipid A biosynthesis.</text>
</comment>
<accession>A0A286SFE1</accession>
<evidence type="ECO:0000256" key="8">
    <source>
        <dbReference type="ARBA" id="ARBA00022679"/>
    </source>
</evidence>
<evidence type="ECO:0000256" key="4">
    <source>
        <dbReference type="ARBA" id="ARBA00020902"/>
    </source>
</evidence>
<dbReference type="Gene3D" id="3.40.50.2000">
    <property type="entry name" value="Glycogen Phosphorylase B"/>
    <property type="match status" value="1"/>
</dbReference>
<dbReference type="Proteomes" id="UP000217154">
    <property type="component" value="Chromosome"/>
</dbReference>
<keyword evidence="9 11" id="KW-0443">Lipid metabolism</keyword>
<evidence type="ECO:0000256" key="2">
    <source>
        <dbReference type="ARBA" id="ARBA00007868"/>
    </source>
</evidence>
<evidence type="ECO:0000256" key="9">
    <source>
        <dbReference type="ARBA" id="ARBA00023098"/>
    </source>
</evidence>
<evidence type="ECO:0000256" key="3">
    <source>
        <dbReference type="ARBA" id="ARBA00012687"/>
    </source>
</evidence>
<comment type="function">
    <text evidence="1 11">Condensation of UDP-2,3-diacylglucosamine and 2,3-diacylglucosamine-1-phosphate to form lipid A disaccharide, a precursor of lipid A, a phosphorylated glycolipid that anchors the lipopolysaccharide to the outer membrane of the cell.</text>
</comment>